<dbReference type="RefSeq" id="WP_141921330.1">
    <property type="nucleotide sequence ID" value="NZ_QPJC01000009.1"/>
</dbReference>
<keyword evidence="4" id="KW-1185">Reference proteome</keyword>
<dbReference type="InterPro" id="IPR023393">
    <property type="entry name" value="START-like_dom_sf"/>
</dbReference>
<dbReference type="EMBL" id="QPJC01000009">
    <property type="protein sequence ID" value="RCW41075.1"/>
    <property type="molecule type" value="Genomic_DNA"/>
</dbReference>
<dbReference type="SUPFAM" id="SSF55961">
    <property type="entry name" value="Bet v1-like"/>
    <property type="match status" value="2"/>
</dbReference>
<comment type="similarity">
    <text evidence="1">Belongs to the AHA1 family.</text>
</comment>
<dbReference type="Gene3D" id="3.30.530.20">
    <property type="match status" value="3"/>
</dbReference>
<evidence type="ECO:0000313" key="4">
    <source>
        <dbReference type="Proteomes" id="UP000253495"/>
    </source>
</evidence>
<dbReference type="OrthoDB" id="9803476at2"/>
<evidence type="ECO:0000259" key="2">
    <source>
        <dbReference type="Pfam" id="PF08327"/>
    </source>
</evidence>
<name>A0A368VIG2_9ACTN</name>
<feature type="domain" description="Activator of Hsp90 ATPase homologue 1/2-like C-terminal" evidence="2">
    <location>
        <begin position="205"/>
        <end position="272"/>
    </location>
</feature>
<proteinExistence type="inferred from homology"/>
<reference evidence="3 4" key="1">
    <citation type="submission" date="2018-07" db="EMBL/GenBank/DDBJ databases">
        <title>Genomic Encyclopedia of Type Strains, Phase III (KMG-III): the genomes of soil and plant-associated and newly described type strains.</title>
        <authorList>
            <person name="Whitman W."/>
        </authorList>
    </citation>
    <scope>NUCLEOTIDE SEQUENCE [LARGE SCALE GENOMIC DNA]</scope>
    <source>
        <strain evidence="3 4">CECT 8575</strain>
    </source>
</reference>
<feature type="domain" description="Activator of Hsp90 ATPase homologue 1/2-like C-terminal" evidence="2">
    <location>
        <begin position="22"/>
        <end position="125"/>
    </location>
</feature>
<gene>
    <name evidence="3" type="ORF">DFQ14_109152</name>
</gene>
<organism evidence="3 4">
    <name type="scientific">Halopolyspora algeriensis</name>
    <dbReference type="NCBI Taxonomy" id="1500506"/>
    <lineage>
        <taxon>Bacteria</taxon>
        <taxon>Bacillati</taxon>
        <taxon>Actinomycetota</taxon>
        <taxon>Actinomycetes</taxon>
        <taxon>Actinomycetes incertae sedis</taxon>
        <taxon>Halopolyspora</taxon>
    </lineage>
</organism>
<accession>A0A368VIG2</accession>
<dbReference type="Pfam" id="PF08327">
    <property type="entry name" value="AHSA1"/>
    <property type="match status" value="2"/>
</dbReference>
<evidence type="ECO:0000313" key="3">
    <source>
        <dbReference type="EMBL" id="RCW41075.1"/>
    </source>
</evidence>
<dbReference type="InterPro" id="IPR013538">
    <property type="entry name" value="ASHA1/2-like_C"/>
</dbReference>
<comment type="caution">
    <text evidence="3">The sequence shown here is derived from an EMBL/GenBank/DDBJ whole genome shotgun (WGS) entry which is preliminary data.</text>
</comment>
<dbReference type="Proteomes" id="UP000253495">
    <property type="component" value="Unassembled WGS sequence"/>
</dbReference>
<sequence length="314" mass="35244">MTAILQTIDGYPALRFERHLAHPVERVWRAVSDPAELARWMPAAADWTPERGEVFELGGQTGRITELDPPHVIAWTFADQLFRFELRSEGAGCALVFTHVFDETVPAAQTAAGWECYFDQLDAHLVGEQLSEQRAHQPIGQRHERYAAEFGLDPAPGRAFIAGLDFRGLALDDGPVLRLERRYDQPVERVWRALTEPDELRHWFPGEFEIRHSEPPHVLIGSWHGDGTLRFELRPADQGCVLTFTHTFTDRDQAALTAAGWDRCFARLDALVAGQTMSEAAALAAWPDVHERYAATWGIDPAIGRAAYAQHPHA</sequence>
<protein>
    <submittedName>
        <fullName evidence="3">Uncharacterized protein YndB with AHSA1/START domain</fullName>
    </submittedName>
</protein>
<evidence type="ECO:0000256" key="1">
    <source>
        <dbReference type="ARBA" id="ARBA00006817"/>
    </source>
</evidence>
<dbReference type="AlphaFoldDB" id="A0A368VIG2"/>